<feature type="domain" description="Cathepsin propeptide inhibitor" evidence="1">
    <location>
        <begin position="29"/>
        <end position="58"/>
    </location>
</feature>
<organism evidence="2 3">
    <name type="scientific">Ancylostoma duodenale</name>
    <dbReference type="NCBI Taxonomy" id="51022"/>
    <lineage>
        <taxon>Eukaryota</taxon>
        <taxon>Metazoa</taxon>
        <taxon>Ecdysozoa</taxon>
        <taxon>Nematoda</taxon>
        <taxon>Chromadorea</taxon>
        <taxon>Rhabditida</taxon>
        <taxon>Rhabditina</taxon>
        <taxon>Rhabditomorpha</taxon>
        <taxon>Strongyloidea</taxon>
        <taxon>Ancylostomatidae</taxon>
        <taxon>Ancylostomatinae</taxon>
        <taxon>Ancylostoma</taxon>
    </lineage>
</organism>
<dbReference type="Gene3D" id="1.10.287.2250">
    <property type="match status" value="1"/>
</dbReference>
<evidence type="ECO:0000313" key="2">
    <source>
        <dbReference type="EMBL" id="KIH49893.1"/>
    </source>
</evidence>
<dbReference type="EMBL" id="KN751549">
    <property type="protein sequence ID" value="KIH49893.1"/>
    <property type="molecule type" value="Genomic_DNA"/>
</dbReference>
<dbReference type="InterPro" id="IPR013201">
    <property type="entry name" value="Prot_inhib_I29"/>
</dbReference>
<gene>
    <name evidence="2" type="ORF">ANCDUO_20031</name>
</gene>
<name>A0A0C2C0Y5_9BILA</name>
<dbReference type="AlphaFoldDB" id="A0A0C2C0Y5"/>
<keyword evidence="3" id="KW-1185">Reference proteome</keyword>
<evidence type="ECO:0000259" key="1">
    <source>
        <dbReference type="Pfam" id="PF08246"/>
    </source>
</evidence>
<accession>A0A0C2C0Y5</accession>
<dbReference type="OrthoDB" id="387093at2759"/>
<reference evidence="2 3" key="1">
    <citation type="submission" date="2013-12" db="EMBL/GenBank/DDBJ databases">
        <title>Draft genome of the parsitic nematode Ancylostoma duodenale.</title>
        <authorList>
            <person name="Mitreva M."/>
        </authorList>
    </citation>
    <scope>NUCLEOTIDE SEQUENCE [LARGE SCALE GENOMIC DNA]</scope>
    <source>
        <strain evidence="2 3">Zhejiang</strain>
    </source>
</reference>
<sequence>MAKPQRTPVDTAKLGRHIKPKDYVAWNQFTDFIDRHEKTYNGKRDTLKRFRIFKRNLKVRTP</sequence>
<proteinExistence type="predicted"/>
<protein>
    <recommendedName>
        <fullName evidence="1">Cathepsin propeptide inhibitor domain-containing protein</fullName>
    </recommendedName>
</protein>
<dbReference type="Proteomes" id="UP000054047">
    <property type="component" value="Unassembled WGS sequence"/>
</dbReference>
<dbReference type="Pfam" id="PF08246">
    <property type="entry name" value="Inhibitor_I29"/>
    <property type="match status" value="1"/>
</dbReference>
<evidence type="ECO:0000313" key="3">
    <source>
        <dbReference type="Proteomes" id="UP000054047"/>
    </source>
</evidence>